<dbReference type="SFLD" id="SFLDG01083">
    <property type="entry name" value="Uncharacterised_Radical_SAM_Su"/>
    <property type="match status" value="1"/>
</dbReference>
<dbReference type="SFLD" id="SFLDS00029">
    <property type="entry name" value="Radical_SAM"/>
    <property type="match status" value="1"/>
</dbReference>
<keyword evidence="4" id="KW-0479">Metal-binding</keyword>
<evidence type="ECO:0000256" key="4">
    <source>
        <dbReference type="ARBA" id="ARBA00022723"/>
    </source>
</evidence>
<keyword evidence="2" id="KW-0004">4Fe-4S</keyword>
<dbReference type="InterPro" id="IPR040084">
    <property type="entry name" value="GTPase_Obg"/>
</dbReference>
<dbReference type="SUPFAM" id="SSF102114">
    <property type="entry name" value="Radical SAM enzymes"/>
    <property type="match status" value="1"/>
</dbReference>
<dbReference type="Proteomes" id="UP000316360">
    <property type="component" value="Unassembled WGS sequence"/>
</dbReference>
<dbReference type="GO" id="GO:0003824">
    <property type="term" value="F:catalytic activity"/>
    <property type="evidence" value="ECO:0007669"/>
    <property type="project" value="InterPro"/>
</dbReference>
<accession>A0A523RQ24</accession>
<dbReference type="GO" id="GO:0051539">
    <property type="term" value="F:4 iron, 4 sulfur cluster binding"/>
    <property type="evidence" value="ECO:0007669"/>
    <property type="project" value="UniProtKB-KW"/>
</dbReference>
<evidence type="ECO:0000259" key="7">
    <source>
        <dbReference type="PROSITE" id="PS51918"/>
    </source>
</evidence>
<dbReference type="Gene3D" id="3.20.20.70">
    <property type="entry name" value="Aldolase class I"/>
    <property type="match status" value="1"/>
</dbReference>
<organism evidence="8 9">
    <name type="scientific">Aerophobetes bacterium</name>
    <dbReference type="NCBI Taxonomy" id="2030807"/>
    <lineage>
        <taxon>Bacteria</taxon>
        <taxon>Candidatus Aerophobota</taxon>
    </lineage>
</organism>
<dbReference type="InterPro" id="IPR036388">
    <property type="entry name" value="WH-like_DNA-bd_sf"/>
</dbReference>
<feature type="domain" description="Radical SAM core" evidence="7">
    <location>
        <begin position="11"/>
        <end position="245"/>
    </location>
</feature>
<dbReference type="CDD" id="cd00090">
    <property type="entry name" value="HTH_ARSR"/>
    <property type="match status" value="1"/>
</dbReference>
<reference evidence="8 9" key="1">
    <citation type="submission" date="2019-03" db="EMBL/GenBank/DDBJ databases">
        <title>Metabolic potential of uncultured bacteria and archaea associated with petroleum seepage in deep-sea sediments.</title>
        <authorList>
            <person name="Dong X."/>
            <person name="Hubert C."/>
        </authorList>
    </citation>
    <scope>NUCLEOTIDE SEQUENCE [LARGE SCALE GENOMIC DNA]</scope>
    <source>
        <strain evidence="8">E44_bin7</strain>
    </source>
</reference>
<dbReference type="GO" id="GO:0046872">
    <property type="term" value="F:metal ion binding"/>
    <property type="evidence" value="ECO:0007669"/>
    <property type="project" value="UniProtKB-KW"/>
</dbReference>
<dbReference type="PANTHER" id="PTHR43787:SF11">
    <property type="entry name" value="UPF0026 PROTEIN SLR1464"/>
    <property type="match status" value="1"/>
</dbReference>
<protein>
    <submittedName>
        <fullName evidence="8">Radical SAM protein</fullName>
    </submittedName>
</protein>
<keyword evidence="3" id="KW-0949">S-adenosyl-L-methionine</keyword>
<dbReference type="SMART" id="SM00729">
    <property type="entry name" value="Elp3"/>
    <property type="match status" value="1"/>
</dbReference>
<evidence type="ECO:0000256" key="3">
    <source>
        <dbReference type="ARBA" id="ARBA00022691"/>
    </source>
</evidence>
<dbReference type="PROSITE" id="PS51918">
    <property type="entry name" value="RADICAL_SAM"/>
    <property type="match status" value="1"/>
</dbReference>
<dbReference type="Gene3D" id="1.10.10.10">
    <property type="entry name" value="Winged helix-like DNA-binding domain superfamily/Winged helix DNA-binding domain"/>
    <property type="match status" value="1"/>
</dbReference>
<dbReference type="AlphaFoldDB" id="A0A523RQ24"/>
<dbReference type="EMBL" id="SOKJ01000396">
    <property type="protein sequence ID" value="TET07883.1"/>
    <property type="molecule type" value="Genomic_DNA"/>
</dbReference>
<dbReference type="SUPFAM" id="SSF46785">
    <property type="entry name" value="Winged helix' DNA-binding domain"/>
    <property type="match status" value="1"/>
</dbReference>
<comment type="cofactor">
    <cofactor evidence="1">
        <name>[4Fe-4S] cluster</name>
        <dbReference type="ChEBI" id="CHEBI:49883"/>
    </cofactor>
</comment>
<dbReference type="CDD" id="cd01335">
    <property type="entry name" value="Radical_SAM"/>
    <property type="match status" value="1"/>
</dbReference>
<dbReference type="InterPro" id="IPR036390">
    <property type="entry name" value="WH_DNA-bd_sf"/>
</dbReference>
<dbReference type="Pfam" id="PF04055">
    <property type="entry name" value="Radical_SAM"/>
    <property type="match status" value="1"/>
</dbReference>
<dbReference type="InterPro" id="IPR007197">
    <property type="entry name" value="rSAM"/>
</dbReference>
<evidence type="ECO:0000313" key="9">
    <source>
        <dbReference type="Proteomes" id="UP000316360"/>
    </source>
</evidence>
<evidence type="ECO:0000256" key="6">
    <source>
        <dbReference type="ARBA" id="ARBA00023014"/>
    </source>
</evidence>
<dbReference type="InterPro" id="IPR058240">
    <property type="entry name" value="rSAM_sf"/>
</dbReference>
<evidence type="ECO:0000313" key="8">
    <source>
        <dbReference type="EMBL" id="TET07883.1"/>
    </source>
</evidence>
<sequence>MSQIFGPVPSRRLGLSLGIDIIPFKTCTLDCIYCQLGRTTNKTKERRNYTPSDEIHTQLEEVLGEGERVDYITFSGSGEPTLNSEIGKMITGIKEMTSIPVAVLTNGTLLYQPRVEADLLEADLVIPSLDGASEEVFRRVNRPHSSLTISEVIRGIKTFSRNFKGKMWLEIMLVKGMNDSEKSINEIKKVAREIKLDKIQLNTVVRPPAEESAGALGWQDLERIRSILGKRCEIIAELKKLEQRAYKGDIEEAILTMVRRRPLTLAEISSSLGLHQNEVIKYIGLLEREGQIKKRIHREKRYYIK</sequence>
<gene>
    <name evidence="8" type="ORF">E3J84_06905</name>
</gene>
<dbReference type="InterPro" id="IPR011991">
    <property type="entry name" value="ArsR-like_HTH"/>
</dbReference>
<dbReference type="SFLD" id="SFLDG01067">
    <property type="entry name" value="SPASM/twitch_domain_containing"/>
    <property type="match status" value="1"/>
</dbReference>
<comment type="caution">
    <text evidence="8">The sequence shown here is derived from an EMBL/GenBank/DDBJ whole genome shotgun (WGS) entry which is preliminary data.</text>
</comment>
<keyword evidence="6" id="KW-0411">Iron-sulfur</keyword>
<dbReference type="InterPro" id="IPR006638">
    <property type="entry name" value="Elp3/MiaA/NifB-like_rSAM"/>
</dbReference>
<dbReference type="PANTHER" id="PTHR43787">
    <property type="entry name" value="FEMO COFACTOR BIOSYNTHESIS PROTEIN NIFB-RELATED"/>
    <property type="match status" value="1"/>
</dbReference>
<name>A0A523RQ24_UNCAE</name>
<keyword evidence="5" id="KW-0408">Iron</keyword>
<evidence type="ECO:0000256" key="1">
    <source>
        <dbReference type="ARBA" id="ARBA00001966"/>
    </source>
</evidence>
<evidence type="ECO:0000256" key="2">
    <source>
        <dbReference type="ARBA" id="ARBA00022485"/>
    </source>
</evidence>
<dbReference type="InterPro" id="IPR013785">
    <property type="entry name" value="Aldolase_TIM"/>
</dbReference>
<proteinExistence type="predicted"/>
<evidence type="ECO:0000256" key="5">
    <source>
        <dbReference type="ARBA" id="ARBA00023004"/>
    </source>
</evidence>